<keyword evidence="1" id="KW-0472">Membrane</keyword>
<reference evidence="2 3" key="1">
    <citation type="submission" date="2019-03" db="EMBL/GenBank/DDBJ databases">
        <title>Genome sequence of Sphingomonas sp. 17J27-24.</title>
        <authorList>
            <person name="Kim M."/>
            <person name="Maeng S."/>
            <person name="Sathiyaraj S."/>
        </authorList>
    </citation>
    <scope>NUCLEOTIDE SEQUENCE [LARGE SCALE GENOMIC DNA]</scope>
    <source>
        <strain evidence="2 3">17J27-24</strain>
    </source>
</reference>
<comment type="caution">
    <text evidence="2">The sequence shown here is derived from an EMBL/GenBank/DDBJ whole genome shotgun (WGS) entry which is preliminary data.</text>
</comment>
<dbReference type="Proteomes" id="UP000298213">
    <property type="component" value="Unassembled WGS sequence"/>
</dbReference>
<evidence type="ECO:0000313" key="3">
    <source>
        <dbReference type="Proteomes" id="UP000298213"/>
    </source>
</evidence>
<keyword evidence="3" id="KW-1185">Reference proteome</keyword>
<sequence length="92" mass="9381">MYDFDDGLRRLAQTPTPAKLVDLETAVLVRISGEMGEHASGGNSFCIALVAAALVFGIGAGTLPSREAKARTAIAPLGGASELAPSTLLVGR</sequence>
<name>A0A4Y8ZSH8_9SPHN</name>
<dbReference type="AlphaFoldDB" id="A0A4Y8ZSH8"/>
<dbReference type="RefSeq" id="WP_135086274.1">
    <property type="nucleotide sequence ID" value="NZ_SPDV01000016.1"/>
</dbReference>
<dbReference type="OrthoDB" id="7585801at2"/>
<accession>A0A4Y8ZSH8</accession>
<keyword evidence="1" id="KW-1133">Transmembrane helix</keyword>
<proteinExistence type="predicted"/>
<dbReference type="EMBL" id="SPDV01000016">
    <property type="protein sequence ID" value="TFI58447.1"/>
    <property type="molecule type" value="Genomic_DNA"/>
</dbReference>
<keyword evidence="1" id="KW-0812">Transmembrane</keyword>
<feature type="transmembrane region" description="Helical" evidence="1">
    <location>
        <begin position="42"/>
        <end position="63"/>
    </location>
</feature>
<gene>
    <name evidence="2" type="ORF">E2493_09955</name>
</gene>
<organism evidence="2 3">
    <name type="scientific">Sphingomonas parva</name>
    <dbReference type="NCBI Taxonomy" id="2555898"/>
    <lineage>
        <taxon>Bacteria</taxon>
        <taxon>Pseudomonadati</taxon>
        <taxon>Pseudomonadota</taxon>
        <taxon>Alphaproteobacteria</taxon>
        <taxon>Sphingomonadales</taxon>
        <taxon>Sphingomonadaceae</taxon>
        <taxon>Sphingomonas</taxon>
    </lineage>
</organism>
<evidence type="ECO:0000313" key="2">
    <source>
        <dbReference type="EMBL" id="TFI58447.1"/>
    </source>
</evidence>
<evidence type="ECO:0000256" key="1">
    <source>
        <dbReference type="SAM" id="Phobius"/>
    </source>
</evidence>
<protein>
    <submittedName>
        <fullName evidence="2">Uncharacterized protein</fullName>
    </submittedName>
</protein>